<dbReference type="InterPro" id="IPR027417">
    <property type="entry name" value="P-loop_NTPase"/>
</dbReference>
<evidence type="ECO:0000256" key="1">
    <source>
        <dbReference type="SAM" id="MobiDB-lite"/>
    </source>
</evidence>
<gene>
    <name evidence="2" type="ordered locus">SYNW1576</name>
</gene>
<feature type="compositionally biased region" description="Polar residues" evidence="1">
    <location>
        <begin position="208"/>
        <end position="226"/>
    </location>
</feature>
<protein>
    <submittedName>
        <fullName evidence="2">Uncharacterized protein</fullName>
    </submittedName>
</protein>
<dbReference type="HOGENOM" id="CLU_1224244_0_0_3"/>
<dbReference type="STRING" id="84588.SYNW1576"/>
<evidence type="ECO:0000313" key="2">
    <source>
        <dbReference type="EMBL" id="CAE08091.1"/>
    </source>
</evidence>
<reference evidence="2 3" key="1">
    <citation type="journal article" date="2003" name="Nature">
        <title>The genome of a motile marine Synechococcus.</title>
        <authorList>
            <person name="Palenik B."/>
            <person name="Brahamsha B."/>
            <person name="Larimer F."/>
            <person name="Land M."/>
            <person name="Hauser L."/>
            <person name="Chain P."/>
            <person name="Lamerdin J."/>
            <person name="Regala W."/>
            <person name="Allen E.A."/>
            <person name="McCarren J."/>
            <person name="Paulsen I."/>
            <person name="Dufresne A."/>
            <person name="Partensky F."/>
            <person name="Webb E."/>
            <person name="Waterbury J."/>
        </authorList>
    </citation>
    <scope>NUCLEOTIDE SEQUENCE [LARGE SCALE GENOMIC DNA]</scope>
    <source>
        <strain evidence="2 3">WH8102</strain>
    </source>
</reference>
<evidence type="ECO:0000313" key="3">
    <source>
        <dbReference type="Proteomes" id="UP000001422"/>
    </source>
</evidence>
<dbReference type="EMBL" id="BX569693">
    <property type="protein sequence ID" value="CAE08091.1"/>
    <property type="molecule type" value="Genomic_DNA"/>
</dbReference>
<keyword evidence="3" id="KW-1185">Reference proteome</keyword>
<dbReference type="AlphaFoldDB" id="Q7U5W5"/>
<dbReference type="RefSeq" id="WP_011128440.1">
    <property type="nucleotide sequence ID" value="NC_005070.1"/>
</dbReference>
<name>Q7U5W5_PARMW</name>
<dbReference type="Gene3D" id="3.40.50.300">
    <property type="entry name" value="P-loop containing nucleotide triphosphate hydrolases"/>
    <property type="match status" value="1"/>
</dbReference>
<accession>Q7U5W5</accession>
<feature type="region of interest" description="Disordered" evidence="1">
    <location>
        <begin position="203"/>
        <end position="226"/>
    </location>
</feature>
<organism evidence="2 3">
    <name type="scientific">Parasynechococcus marenigrum (strain WH8102)</name>
    <dbReference type="NCBI Taxonomy" id="84588"/>
    <lineage>
        <taxon>Bacteria</taxon>
        <taxon>Bacillati</taxon>
        <taxon>Cyanobacteriota</taxon>
        <taxon>Cyanophyceae</taxon>
        <taxon>Synechococcales</taxon>
        <taxon>Prochlorococcaceae</taxon>
        <taxon>Parasynechococcus</taxon>
        <taxon>Parasynechococcus marenigrum</taxon>
    </lineage>
</organism>
<dbReference type="KEGG" id="syw:SYNW1576"/>
<proteinExistence type="predicted"/>
<dbReference type="Proteomes" id="UP000001422">
    <property type="component" value="Chromosome"/>
</dbReference>
<sequence>MDSLISIAGGTISPKDAEFALLLYRLNKLASELGVAILLIHHLTKDSNRKEVSKEAIFGSAFIYAATADCWGYWRCDEDGKPHFKLRVLKARSNTVDLGTTYVFNGNEEDHRLSFKGFGDRVVSLDELKTKRDQVAALLHRDGSQKWSGACVSDFFGWNGSRYAENVLSKLYEQRCGVDRVAMPSTGGRRKYAYFSVLGGEVKKSDFPTASTPPKTGSEASSELDF</sequence>